<dbReference type="EMBL" id="PYAW01000005">
    <property type="protein sequence ID" value="PSL44681.1"/>
    <property type="molecule type" value="Genomic_DNA"/>
</dbReference>
<protein>
    <submittedName>
        <fullName evidence="4">Glycosyltransferase involved in cell wall biosynthesis</fullName>
    </submittedName>
</protein>
<evidence type="ECO:0000313" key="5">
    <source>
        <dbReference type="Proteomes" id="UP000240971"/>
    </source>
</evidence>
<keyword evidence="2 4" id="KW-0808">Transferase</keyword>
<feature type="domain" description="Glycosyl transferase family 1" evidence="3">
    <location>
        <begin position="232"/>
        <end position="380"/>
    </location>
</feature>
<evidence type="ECO:0000259" key="3">
    <source>
        <dbReference type="Pfam" id="PF00534"/>
    </source>
</evidence>
<reference evidence="4 5" key="1">
    <citation type="submission" date="2018-03" db="EMBL/GenBank/DDBJ databases">
        <title>Genomic Encyclopedia of Archaeal and Bacterial Type Strains, Phase II (KMG-II): from individual species to whole genera.</title>
        <authorList>
            <person name="Goeker M."/>
        </authorList>
    </citation>
    <scope>NUCLEOTIDE SEQUENCE [LARGE SCALE GENOMIC DNA]</scope>
    <source>
        <strain evidence="4 5">DSM 24859</strain>
    </source>
</reference>
<dbReference type="RefSeq" id="WP_106530123.1">
    <property type="nucleotide sequence ID" value="NZ_PYAW01000005.1"/>
</dbReference>
<accession>A0A2P8HER4</accession>
<dbReference type="PANTHER" id="PTHR12526">
    <property type="entry name" value="GLYCOSYLTRANSFERASE"/>
    <property type="match status" value="1"/>
</dbReference>
<dbReference type="AlphaFoldDB" id="A0A2P8HER4"/>
<organism evidence="4 5">
    <name type="scientific">Chitinophaga niastensis</name>
    <dbReference type="NCBI Taxonomy" id="536980"/>
    <lineage>
        <taxon>Bacteria</taxon>
        <taxon>Pseudomonadati</taxon>
        <taxon>Bacteroidota</taxon>
        <taxon>Chitinophagia</taxon>
        <taxon>Chitinophagales</taxon>
        <taxon>Chitinophagaceae</taxon>
        <taxon>Chitinophaga</taxon>
    </lineage>
</organism>
<dbReference type="OrthoDB" id="9811239at2"/>
<keyword evidence="1" id="KW-0328">Glycosyltransferase</keyword>
<dbReference type="GO" id="GO:0016757">
    <property type="term" value="F:glycosyltransferase activity"/>
    <property type="evidence" value="ECO:0007669"/>
    <property type="project" value="UniProtKB-KW"/>
</dbReference>
<dbReference type="Gene3D" id="3.40.50.2000">
    <property type="entry name" value="Glycogen Phosphorylase B"/>
    <property type="match status" value="2"/>
</dbReference>
<proteinExistence type="predicted"/>
<keyword evidence="5" id="KW-1185">Reference proteome</keyword>
<evidence type="ECO:0000256" key="1">
    <source>
        <dbReference type="ARBA" id="ARBA00022676"/>
    </source>
</evidence>
<dbReference type="SUPFAM" id="SSF53756">
    <property type="entry name" value="UDP-Glycosyltransferase/glycogen phosphorylase"/>
    <property type="match status" value="1"/>
</dbReference>
<name>A0A2P8HER4_CHINA</name>
<comment type="caution">
    <text evidence="4">The sequence shown here is derived from an EMBL/GenBank/DDBJ whole genome shotgun (WGS) entry which is preliminary data.</text>
</comment>
<dbReference type="Pfam" id="PF00534">
    <property type="entry name" value="Glycos_transf_1"/>
    <property type="match status" value="1"/>
</dbReference>
<evidence type="ECO:0000256" key="2">
    <source>
        <dbReference type="ARBA" id="ARBA00022679"/>
    </source>
</evidence>
<dbReference type="PANTHER" id="PTHR12526:SF510">
    <property type="entry name" value="D-INOSITOL 3-PHOSPHATE GLYCOSYLTRANSFERASE"/>
    <property type="match status" value="1"/>
</dbReference>
<dbReference type="InterPro" id="IPR001296">
    <property type="entry name" value="Glyco_trans_1"/>
</dbReference>
<dbReference type="Proteomes" id="UP000240971">
    <property type="component" value="Unassembled WGS sequence"/>
</dbReference>
<gene>
    <name evidence="4" type="ORF">CLV51_10553</name>
</gene>
<sequence length="405" mass="45727">MAEANKQLAIIASCQEDWGGSEELWARAIPHLQSAGYSITVLKRNLNKRHKQFVNLARQGVLLEELLPGLRISNNAKMSADLSKAITISFGLLNKVFRRVLGSVKQDNTLYFNGDYRVRKKLQKIQPQFVIVSQGINFDGLELANSCSQLGIPYVLIAQKAVDFYWPSHINRAALRDVYLKASWSYFVSNHNRQLTEEQFGTRFPKSEIIYNTVKVARQIIPMPGTEEGFRLACIGRYFLLDKGQDILIRIMAQPKWRTRPVTISFIGSGVDKEGLMEMVELLGVENVQFLDYVEDITGLWQNHHALILPSRSEGLPLVLLEAMACGRTAIVSAAGGNQEVITDGVSGFVGHANEDDFDKAMERAWDAREEWEVMGKRAYTFIEEKVPLQPEKQFTDSLLSRMKG</sequence>
<evidence type="ECO:0000313" key="4">
    <source>
        <dbReference type="EMBL" id="PSL44681.1"/>
    </source>
</evidence>